<dbReference type="Proteomes" id="UP001589698">
    <property type="component" value="Unassembled WGS sequence"/>
</dbReference>
<dbReference type="InterPro" id="IPR002312">
    <property type="entry name" value="Asp/Asn-tRNA-synth_IIb"/>
</dbReference>
<evidence type="ECO:0000256" key="3">
    <source>
        <dbReference type="ARBA" id="ARBA00022490"/>
    </source>
</evidence>
<evidence type="ECO:0000256" key="9">
    <source>
        <dbReference type="HAMAP-Rule" id="MF_02075"/>
    </source>
</evidence>
<dbReference type="HAMAP" id="MF_02075">
    <property type="entry name" value="Asp_tRNA_synth_type2"/>
    <property type="match status" value="1"/>
</dbReference>
<evidence type="ECO:0000256" key="4">
    <source>
        <dbReference type="ARBA" id="ARBA00022598"/>
    </source>
</evidence>
<dbReference type="PANTHER" id="PTHR43450">
    <property type="entry name" value="ASPARTYL-TRNA SYNTHETASE"/>
    <property type="match status" value="1"/>
</dbReference>
<keyword evidence="7 9" id="KW-0648">Protein biosynthesis</keyword>
<evidence type="ECO:0000256" key="7">
    <source>
        <dbReference type="ARBA" id="ARBA00022917"/>
    </source>
</evidence>
<dbReference type="InterPro" id="IPR004365">
    <property type="entry name" value="NA-bd_OB_tRNA"/>
</dbReference>
<evidence type="ECO:0000256" key="2">
    <source>
        <dbReference type="ARBA" id="ARBA00005312"/>
    </source>
</evidence>
<keyword evidence="6 9" id="KW-0067">ATP-binding</keyword>
<feature type="binding site" evidence="9">
    <location>
        <position position="361"/>
    </location>
    <ligand>
        <name>ATP</name>
        <dbReference type="ChEBI" id="CHEBI:30616"/>
    </ligand>
</feature>
<feature type="binding site" evidence="9">
    <location>
        <begin position="203"/>
        <end position="205"/>
    </location>
    <ligand>
        <name>ATP</name>
        <dbReference type="ChEBI" id="CHEBI:30616"/>
    </ligand>
</feature>
<comment type="similarity">
    <text evidence="2 9">Belongs to the class-II aminoacyl-tRNA synthetase family. Type 2 subfamily.</text>
</comment>
<keyword evidence="4 9" id="KW-0436">Ligase</keyword>
<sequence length="438" mass="47650">MRTLCHDLPAATPGTEVVLEGWVHRRRELARVTFLVLRDRSGLAQVVLPAGRSVPPEETTVRVTGTATATAQAPGGVEVTAATVEALTDDALTPPAELWRPTLDVSLPTLLDHAPVLWRHPAQRAHWELAAASLRGFRGTLDGLGFTEIATPKLVGTATESGSTVFEVDYFGRPAYLAQSPQLYKQQMVGVLERVYEVGPVFRAEPHDTVRHLAEYRSLDVELGFVRDHRDVLAVLREVLAGMVAAVAEREDAVVRAGARLPVVPDEVPVVHFADALALAGAPDDEPDLAPEHERALGAWALAEHGSDFVAVEGYPMAKRPFYTHPWTGAGLEARSARTSTTEGGDERWSNSFDLLFRGLELVTGGQRLHRAADYEAALLARGEDPATHAAYLQAFRHGMPPHGGFAIGLERWVGRLVEAANIREVTPFPRDLHRLAP</sequence>
<feature type="binding site" evidence="9">
    <location>
        <position position="364"/>
    </location>
    <ligand>
        <name>L-aspartate</name>
        <dbReference type="ChEBI" id="CHEBI:29991"/>
    </ligand>
</feature>
<dbReference type="InterPro" id="IPR006195">
    <property type="entry name" value="aa-tRNA-synth_II"/>
</dbReference>
<evidence type="ECO:0000259" key="10">
    <source>
        <dbReference type="PROSITE" id="PS50862"/>
    </source>
</evidence>
<keyword evidence="8 9" id="KW-0030">Aminoacyl-tRNA synthetase</keyword>
<feature type="binding site" evidence="9">
    <location>
        <position position="160"/>
    </location>
    <ligand>
        <name>L-aspartate</name>
        <dbReference type="ChEBI" id="CHEBI:29991"/>
    </ligand>
</feature>
<dbReference type="Pfam" id="PF01336">
    <property type="entry name" value="tRNA_anti-codon"/>
    <property type="match status" value="1"/>
</dbReference>
<evidence type="ECO:0000313" key="12">
    <source>
        <dbReference type="Proteomes" id="UP001589698"/>
    </source>
</evidence>
<dbReference type="InterPro" id="IPR004523">
    <property type="entry name" value="Asp-tRNA_synthase_2"/>
</dbReference>
<comment type="subcellular location">
    <subcellularLocation>
        <location evidence="1 9">Cytoplasm</location>
    </subcellularLocation>
</comment>
<keyword evidence="12" id="KW-1185">Reference proteome</keyword>
<keyword evidence="3 9" id="KW-0963">Cytoplasm</keyword>
<dbReference type="EMBL" id="JBHLXH010000001">
    <property type="protein sequence ID" value="MFC0221819.1"/>
    <property type="molecule type" value="Genomic_DNA"/>
</dbReference>
<keyword evidence="5 9" id="KW-0547">Nucleotide-binding</keyword>
<feature type="site" description="Important for tRNA non-discrimination" evidence="9">
    <location>
        <position position="74"/>
    </location>
</feature>
<dbReference type="EC" id="6.1.1.23" evidence="9"/>
<proteinExistence type="inferred from homology"/>
<comment type="subunit">
    <text evidence="9">Homodimer.</text>
</comment>
<dbReference type="NCBIfam" id="NF003483">
    <property type="entry name" value="PRK05159.1"/>
    <property type="match status" value="1"/>
</dbReference>
<feature type="region of interest" description="Aspartate" evidence="9">
    <location>
        <begin position="182"/>
        <end position="185"/>
    </location>
</feature>
<feature type="binding site" evidence="9">
    <location>
        <begin position="211"/>
        <end position="213"/>
    </location>
    <ligand>
        <name>ATP</name>
        <dbReference type="ChEBI" id="CHEBI:30616"/>
    </ligand>
</feature>
<dbReference type="GO" id="GO:0050560">
    <property type="term" value="F:aspartate-tRNA(Asn) ligase activity"/>
    <property type="evidence" value="ECO:0007669"/>
    <property type="project" value="UniProtKB-EC"/>
</dbReference>
<feature type="binding site" evidence="9">
    <location>
        <position position="203"/>
    </location>
    <ligand>
        <name>L-aspartate</name>
        <dbReference type="ChEBI" id="CHEBI:29991"/>
    </ligand>
</feature>
<reference evidence="11 12" key="1">
    <citation type="submission" date="2024-09" db="EMBL/GenBank/DDBJ databases">
        <authorList>
            <person name="Sun Q."/>
            <person name="Mori K."/>
        </authorList>
    </citation>
    <scope>NUCLEOTIDE SEQUENCE [LARGE SCALE GENOMIC DNA]</scope>
    <source>
        <strain evidence="11 12">CCM 8654</strain>
    </source>
</reference>
<evidence type="ECO:0000256" key="6">
    <source>
        <dbReference type="ARBA" id="ARBA00022840"/>
    </source>
</evidence>
<dbReference type="RefSeq" id="WP_378517487.1">
    <property type="nucleotide sequence ID" value="NZ_CBCSDI010000007.1"/>
</dbReference>
<dbReference type="InterPro" id="IPR045864">
    <property type="entry name" value="aa-tRNA-synth_II/BPL/LPL"/>
</dbReference>
<feature type="binding site" evidence="9">
    <location>
        <position position="368"/>
    </location>
    <ligand>
        <name>L-aspartate</name>
        <dbReference type="ChEBI" id="CHEBI:29991"/>
    </ligand>
</feature>
<dbReference type="InterPro" id="IPR004364">
    <property type="entry name" value="Aa-tRNA-synt_II"/>
</dbReference>
<comment type="caution">
    <text evidence="11">The sequence shown here is derived from an EMBL/GenBank/DDBJ whole genome shotgun (WGS) entry which is preliminary data.</text>
</comment>
<dbReference type="PRINTS" id="PR01042">
    <property type="entry name" value="TRNASYNTHASP"/>
</dbReference>
<gene>
    <name evidence="9 11" type="primary">aspS</name>
    <name evidence="11" type="ORF">ACFFJG_04950</name>
</gene>
<dbReference type="PANTHER" id="PTHR43450:SF1">
    <property type="entry name" value="ASPARTATE--TRNA LIGASE, CYTOPLASMIC"/>
    <property type="match status" value="1"/>
</dbReference>
<dbReference type="SUPFAM" id="SSF55681">
    <property type="entry name" value="Class II aaRS and biotin synthetases"/>
    <property type="match status" value="1"/>
</dbReference>
<feature type="domain" description="Aminoacyl-transfer RNA synthetases class-II family profile" evidence="10">
    <location>
        <begin position="145"/>
        <end position="438"/>
    </location>
</feature>
<organism evidence="11 12">
    <name type="scientific">Nocardioides zeicaulis</name>
    <dbReference type="NCBI Taxonomy" id="1776857"/>
    <lineage>
        <taxon>Bacteria</taxon>
        <taxon>Bacillati</taxon>
        <taxon>Actinomycetota</taxon>
        <taxon>Actinomycetes</taxon>
        <taxon>Propionibacteriales</taxon>
        <taxon>Nocardioidaceae</taxon>
        <taxon>Nocardioides</taxon>
    </lineage>
</organism>
<comment type="catalytic activity">
    <reaction evidence="9">
        <text>tRNA(Asx) + L-aspartate + ATP = L-aspartyl-tRNA(Asx) + AMP + diphosphate</text>
        <dbReference type="Rhea" id="RHEA:18349"/>
        <dbReference type="Rhea" id="RHEA-COMP:9710"/>
        <dbReference type="Rhea" id="RHEA-COMP:9711"/>
        <dbReference type="ChEBI" id="CHEBI:29991"/>
        <dbReference type="ChEBI" id="CHEBI:30616"/>
        <dbReference type="ChEBI" id="CHEBI:33019"/>
        <dbReference type="ChEBI" id="CHEBI:78442"/>
        <dbReference type="ChEBI" id="CHEBI:78516"/>
        <dbReference type="ChEBI" id="CHEBI:456215"/>
        <dbReference type="EC" id="6.1.1.23"/>
    </reaction>
</comment>
<dbReference type="InterPro" id="IPR012340">
    <property type="entry name" value="NA-bd_OB-fold"/>
</dbReference>
<dbReference type="PROSITE" id="PS50862">
    <property type="entry name" value="AA_TRNA_LIGASE_II"/>
    <property type="match status" value="1"/>
</dbReference>
<feature type="binding site" evidence="9">
    <location>
        <begin position="409"/>
        <end position="412"/>
    </location>
    <ligand>
        <name>ATP</name>
        <dbReference type="ChEBI" id="CHEBI:30616"/>
    </ligand>
</feature>
<dbReference type="SUPFAM" id="SSF50249">
    <property type="entry name" value="Nucleic acid-binding proteins"/>
    <property type="match status" value="1"/>
</dbReference>
<evidence type="ECO:0000313" key="11">
    <source>
        <dbReference type="EMBL" id="MFC0221819.1"/>
    </source>
</evidence>
<evidence type="ECO:0000256" key="8">
    <source>
        <dbReference type="ARBA" id="ARBA00023146"/>
    </source>
</evidence>
<evidence type="ECO:0000256" key="1">
    <source>
        <dbReference type="ARBA" id="ARBA00004496"/>
    </source>
</evidence>
<protein>
    <recommendedName>
        <fullName evidence="9">Aspartate--tRNA(Asp/Asn) ligase</fullName>
        <ecNumber evidence="9">6.1.1.23</ecNumber>
    </recommendedName>
    <alternativeName>
        <fullName evidence="9">Aspartyl-tRNA synthetase</fullName>
        <shortName evidence="9">AspRS</shortName>
    </alternativeName>
    <alternativeName>
        <fullName evidence="9">Non-discriminating aspartyl-tRNA synthetase</fullName>
        <shortName evidence="9">ND-AspRS</shortName>
    </alternativeName>
</protein>
<comment type="function">
    <text evidence="9">Aspartyl-tRNA synthetase with relaxed tRNA specificity since it is able to aspartylate not only its cognate tRNA(Asp) but also tRNA(Asn). Reaction proceeds in two steps: L-aspartate is first activated by ATP to form Asp-AMP and then transferred to the acceptor end of tRNA(Asp/Asn).</text>
</comment>
<dbReference type="Gene3D" id="3.30.930.10">
    <property type="entry name" value="Bira Bifunctional Protein, Domain 2"/>
    <property type="match status" value="1"/>
</dbReference>
<dbReference type="Gene3D" id="2.40.50.140">
    <property type="entry name" value="Nucleic acid-binding proteins"/>
    <property type="match status" value="1"/>
</dbReference>
<dbReference type="Pfam" id="PF00152">
    <property type="entry name" value="tRNA-synt_2"/>
    <property type="match status" value="1"/>
</dbReference>
<accession>A0ABV6DYZ3</accession>
<evidence type="ECO:0000256" key="5">
    <source>
        <dbReference type="ARBA" id="ARBA00022741"/>
    </source>
</evidence>
<name>A0ABV6DYZ3_9ACTN</name>